<dbReference type="GO" id="GO:0005085">
    <property type="term" value="F:guanyl-nucleotide exchange factor activity"/>
    <property type="evidence" value="ECO:0007669"/>
    <property type="project" value="TreeGrafter"/>
</dbReference>
<dbReference type="GO" id="GO:0031267">
    <property type="term" value="F:small GTPase binding"/>
    <property type="evidence" value="ECO:0007669"/>
    <property type="project" value="TreeGrafter"/>
</dbReference>
<accession>A0A0G4ID22</accession>
<sequence>MQRVELYGGAMETQMPSSFLDASTFREVPDHQEVWISSECAASVIVEILEHEGAVSDEAAPEHFFMDYADSKEDAEVLSSVCVPPTDLPNLDPSIVRSVVSLRARQKTTKFRGAPQGAPEGGSAVSADRQPHEVNVYMSIVRMPGKNSDILIILNNPKPPPGVTGEAAEGTQGVDDTRAEEWASAAVKGFKVNDWGLFV</sequence>
<comment type="similarity">
    <text evidence="1">Belongs to the MOG1 family.</text>
</comment>
<keyword evidence="3" id="KW-0653">Protein transport</keyword>
<feature type="region of interest" description="Disordered" evidence="4">
    <location>
        <begin position="108"/>
        <end position="129"/>
    </location>
</feature>
<evidence type="ECO:0000256" key="3">
    <source>
        <dbReference type="ARBA" id="ARBA00022927"/>
    </source>
</evidence>
<keyword evidence="2" id="KW-0813">Transport</keyword>
<evidence type="ECO:0000256" key="2">
    <source>
        <dbReference type="ARBA" id="ARBA00022448"/>
    </source>
</evidence>
<organism evidence="5">
    <name type="scientific">Chromera velia CCMP2878</name>
    <dbReference type="NCBI Taxonomy" id="1169474"/>
    <lineage>
        <taxon>Eukaryota</taxon>
        <taxon>Sar</taxon>
        <taxon>Alveolata</taxon>
        <taxon>Colpodellida</taxon>
        <taxon>Chromeraceae</taxon>
        <taxon>Chromera</taxon>
    </lineage>
</organism>
<protein>
    <submittedName>
        <fullName evidence="5">Uncharacterized protein</fullName>
    </submittedName>
</protein>
<gene>
    <name evidence="5" type="ORF">Cvel_13208</name>
</gene>
<dbReference type="VEuPathDB" id="CryptoDB:Cvel_13208"/>
<dbReference type="GO" id="GO:0006606">
    <property type="term" value="P:protein import into nucleus"/>
    <property type="evidence" value="ECO:0007669"/>
    <property type="project" value="TreeGrafter"/>
</dbReference>
<dbReference type="InterPro" id="IPR007681">
    <property type="entry name" value="Mog1"/>
</dbReference>
<dbReference type="EMBL" id="CDMZ01005836">
    <property type="protein sequence ID" value="CEM54988.1"/>
    <property type="molecule type" value="Genomic_DNA"/>
</dbReference>
<evidence type="ECO:0000256" key="4">
    <source>
        <dbReference type="SAM" id="MobiDB-lite"/>
    </source>
</evidence>
<dbReference type="SUPFAM" id="SSF55724">
    <property type="entry name" value="Mog1p/PsbP-like"/>
    <property type="match status" value="1"/>
</dbReference>
<reference evidence="5" key="1">
    <citation type="submission" date="2014-11" db="EMBL/GenBank/DDBJ databases">
        <authorList>
            <person name="Otto D Thomas"/>
            <person name="Naeem Raeece"/>
        </authorList>
    </citation>
    <scope>NUCLEOTIDE SEQUENCE</scope>
</reference>
<evidence type="ECO:0000313" key="5">
    <source>
        <dbReference type="EMBL" id="CEM54988.1"/>
    </source>
</evidence>
<dbReference type="InterPro" id="IPR016123">
    <property type="entry name" value="Mog1/PsbP_a/b/a-sand"/>
</dbReference>
<proteinExistence type="inferred from homology"/>
<dbReference type="AlphaFoldDB" id="A0A0G4ID22"/>
<dbReference type="PANTHER" id="PTHR15837">
    <property type="entry name" value="RAN GUANINE NUCLEOTIDE RELEASE FACTOR"/>
    <property type="match status" value="1"/>
</dbReference>
<dbReference type="PANTHER" id="PTHR15837:SF0">
    <property type="entry name" value="RAN GUANINE NUCLEOTIDE RELEASE FACTOR"/>
    <property type="match status" value="1"/>
</dbReference>
<dbReference type="Gene3D" id="3.40.1000.10">
    <property type="entry name" value="Mog1/PsbP, alpha/beta/alpha sandwich"/>
    <property type="match status" value="1"/>
</dbReference>
<evidence type="ECO:0000256" key="1">
    <source>
        <dbReference type="ARBA" id="ARBA00010307"/>
    </source>
</evidence>
<dbReference type="Pfam" id="PF04603">
    <property type="entry name" value="Mog1"/>
    <property type="match status" value="1"/>
</dbReference>
<dbReference type="GO" id="GO:0005634">
    <property type="term" value="C:nucleus"/>
    <property type="evidence" value="ECO:0007669"/>
    <property type="project" value="TreeGrafter"/>
</dbReference>
<dbReference type="PhylomeDB" id="A0A0G4ID22"/>
<name>A0A0G4ID22_9ALVE</name>